<organism evidence="2 3">
    <name type="scientific">Xanthomonas hortorum pv. pelargonii</name>
    <dbReference type="NCBI Taxonomy" id="453602"/>
    <lineage>
        <taxon>Bacteria</taxon>
        <taxon>Pseudomonadati</taxon>
        <taxon>Pseudomonadota</taxon>
        <taxon>Gammaproteobacteria</taxon>
        <taxon>Lysobacterales</taxon>
        <taxon>Lysobacteraceae</taxon>
        <taxon>Xanthomonas</taxon>
    </lineage>
</organism>
<protein>
    <submittedName>
        <fullName evidence="2">Uncharacterized protein</fullName>
    </submittedName>
</protein>
<evidence type="ECO:0000313" key="2">
    <source>
        <dbReference type="EMBL" id="NMI20845.1"/>
    </source>
</evidence>
<comment type="caution">
    <text evidence="2">The sequence shown here is derived from an EMBL/GenBank/DDBJ whole genome shotgun (WGS) entry which is preliminary data.</text>
</comment>
<feature type="region of interest" description="Disordered" evidence="1">
    <location>
        <begin position="1"/>
        <end position="33"/>
    </location>
</feature>
<name>A0AAW9ZNL5_9XANT</name>
<evidence type="ECO:0000313" key="3">
    <source>
        <dbReference type="Proteomes" id="UP000548771"/>
    </source>
</evidence>
<accession>A0AAW9ZNL5</accession>
<gene>
    <name evidence="2" type="ORF">E1J24_02810</name>
</gene>
<reference evidence="3" key="1">
    <citation type="journal article" date="2020" name="Syst. Appl. Microbiol.">
        <title>Clarifying the taxonomy of the causal agent of bacterial leaf spot of lettuce through a polyphasic approach reveals that Xanthomonas cynarae Trebaol et al. 2000 emend. Timilsina et al. 2019 is a later heterotypic synonym of Xanthomonas hortorum Vauterin et al. 1995.</title>
        <authorList>
            <person name="Moriniere L."/>
            <person name="Burlet A."/>
            <person name="Rosenthal E.R."/>
            <person name="Nesme X."/>
            <person name="Portier P."/>
            <person name="Bull C.T."/>
            <person name="Lavire C."/>
            <person name="Fischer-Le Saux M."/>
            <person name="Bertolla F."/>
        </authorList>
    </citation>
    <scope>NUCLEOTIDE SEQUENCE [LARGE SCALE GENOMIC DNA]</scope>
    <source>
        <strain evidence="3">CFBP2533</strain>
    </source>
</reference>
<sequence>MMRPARGAASGVGTRRESVRGGSVAASMPPHGPAPGYDTALPLIAAADRQAMSSAGRNVCGFAMMPERCFWHRSDAAEQRSSTSQAKDTF</sequence>
<dbReference type="Proteomes" id="UP000548771">
    <property type="component" value="Unassembled WGS sequence"/>
</dbReference>
<dbReference type="EMBL" id="SMDX01000001">
    <property type="protein sequence ID" value="NMI20845.1"/>
    <property type="molecule type" value="Genomic_DNA"/>
</dbReference>
<proteinExistence type="predicted"/>
<evidence type="ECO:0000256" key="1">
    <source>
        <dbReference type="SAM" id="MobiDB-lite"/>
    </source>
</evidence>
<dbReference type="AlphaFoldDB" id="A0AAW9ZNL5"/>